<feature type="domain" description="PRD" evidence="2">
    <location>
        <begin position="62"/>
        <end position="167"/>
    </location>
</feature>
<evidence type="ECO:0000313" key="4">
    <source>
        <dbReference type="Proteomes" id="UP000253314"/>
    </source>
</evidence>
<dbReference type="PANTHER" id="PTHR30185:SF15">
    <property type="entry name" value="CRYPTIC BETA-GLUCOSIDE BGL OPERON ANTITERMINATOR"/>
    <property type="match status" value="1"/>
</dbReference>
<dbReference type="RefSeq" id="WP_113806661.1">
    <property type="nucleotide sequence ID" value="NZ_QOCW01000014.1"/>
</dbReference>
<sequence>MKISKILNNNAVVVKDGKEEKIVMGPGIAFQKRKNDPVPQAKIEKVFVMRDESEKFQELLRTLPEEHIEIAEEVISYAEEKLGVELNQHIHIALTDHMSFAIERIEGGIDIQNKLLNEIRGLYQDEFQVGLWAVKRIEERFGINVPEDEAGYIALHIHTAKMNAGNMMEALNITTMISEMIEILQNECDIMLEDHTISYQRLLTHLRFALQRVERKEPFHDMDVEMLQMIKEKYSAAFRCASKMAAFMKSEYALIFPESELGYISLHIQRILTHHN</sequence>
<dbReference type="PROSITE" id="PS51372">
    <property type="entry name" value="PRD_2"/>
    <property type="match status" value="2"/>
</dbReference>
<dbReference type="InterPro" id="IPR036650">
    <property type="entry name" value="CAT_RNA-bd_dom_sf"/>
</dbReference>
<dbReference type="Gene3D" id="2.30.24.10">
    <property type="entry name" value="CAT RNA-binding domain"/>
    <property type="match status" value="1"/>
</dbReference>
<comment type="caution">
    <text evidence="3">The sequence shown here is derived from an EMBL/GenBank/DDBJ whole genome shotgun (WGS) entry which is preliminary data.</text>
</comment>
<evidence type="ECO:0000313" key="3">
    <source>
        <dbReference type="EMBL" id="RBW69012.1"/>
    </source>
</evidence>
<accession>A0A366XSA3</accession>
<dbReference type="InterPro" id="IPR011608">
    <property type="entry name" value="PRD"/>
</dbReference>
<gene>
    <name evidence="3" type="ORF">DS031_13825</name>
</gene>
<dbReference type="SMART" id="SM01061">
    <property type="entry name" value="CAT_RBD"/>
    <property type="match status" value="1"/>
</dbReference>
<dbReference type="GO" id="GO:0006355">
    <property type="term" value="P:regulation of DNA-templated transcription"/>
    <property type="evidence" value="ECO:0007669"/>
    <property type="project" value="InterPro"/>
</dbReference>
<evidence type="ECO:0000259" key="2">
    <source>
        <dbReference type="PROSITE" id="PS51372"/>
    </source>
</evidence>
<dbReference type="SUPFAM" id="SSF50151">
    <property type="entry name" value="SacY-like RNA-binding domain"/>
    <property type="match status" value="1"/>
</dbReference>
<dbReference type="AlphaFoldDB" id="A0A366XSA3"/>
<dbReference type="Proteomes" id="UP000253314">
    <property type="component" value="Unassembled WGS sequence"/>
</dbReference>
<dbReference type="SUPFAM" id="SSF63520">
    <property type="entry name" value="PTS-regulatory domain, PRD"/>
    <property type="match status" value="2"/>
</dbReference>
<dbReference type="InterPro" id="IPR036634">
    <property type="entry name" value="PRD_sf"/>
</dbReference>
<dbReference type="Gene3D" id="1.10.1790.10">
    <property type="entry name" value="PRD domain"/>
    <property type="match status" value="2"/>
</dbReference>
<dbReference type="Pfam" id="PF03123">
    <property type="entry name" value="CAT_RBD"/>
    <property type="match status" value="1"/>
</dbReference>
<proteinExistence type="predicted"/>
<dbReference type="EMBL" id="QOCW01000014">
    <property type="protein sequence ID" value="RBW69012.1"/>
    <property type="molecule type" value="Genomic_DNA"/>
</dbReference>
<dbReference type="Pfam" id="PF00874">
    <property type="entry name" value="PRD"/>
    <property type="match status" value="2"/>
</dbReference>
<evidence type="ECO:0000256" key="1">
    <source>
        <dbReference type="ARBA" id="ARBA00022737"/>
    </source>
</evidence>
<reference evidence="3 4" key="1">
    <citation type="submission" date="2018-07" db="EMBL/GenBank/DDBJ databases">
        <title>Lottiidibacillus patelloidae gen. nov., sp. nov., isolated from the intestinal tract of a marine limpet and the reclassification of B. taeanensis BH030017T, B. algicola KMM 3737T and B. hwajinpoensis SW-72T as genus Lottiidibacillus.</title>
        <authorList>
            <person name="Liu R."/>
            <person name="Huang Z."/>
        </authorList>
    </citation>
    <scope>NUCLEOTIDE SEQUENCE [LARGE SCALE GENOMIC DNA]</scope>
    <source>
        <strain evidence="3 4">BH030017</strain>
    </source>
</reference>
<protein>
    <submittedName>
        <fullName evidence="3">Levansucrase</fullName>
    </submittedName>
</protein>
<dbReference type="InterPro" id="IPR004341">
    <property type="entry name" value="CAT_RNA-bd_dom"/>
</dbReference>
<dbReference type="InterPro" id="IPR050661">
    <property type="entry name" value="BglG_antiterminators"/>
</dbReference>
<dbReference type="OrthoDB" id="9813552at2"/>
<dbReference type="PANTHER" id="PTHR30185">
    <property type="entry name" value="CRYPTIC BETA-GLUCOSIDE BGL OPERON ANTITERMINATOR"/>
    <property type="match status" value="1"/>
</dbReference>
<dbReference type="GO" id="GO:0003723">
    <property type="term" value="F:RNA binding"/>
    <property type="evidence" value="ECO:0007669"/>
    <property type="project" value="InterPro"/>
</dbReference>
<organism evidence="3 4">
    <name type="scientific">Bacillus taeanensis</name>
    <dbReference type="NCBI Taxonomy" id="273032"/>
    <lineage>
        <taxon>Bacteria</taxon>
        <taxon>Bacillati</taxon>
        <taxon>Bacillota</taxon>
        <taxon>Bacilli</taxon>
        <taxon>Bacillales</taxon>
        <taxon>Bacillaceae</taxon>
        <taxon>Bacillus</taxon>
    </lineage>
</organism>
<keyword evidence="1" id="KW-0677">Repeat</keyword>
<name>A0A366XSA3_9BACI</name>
<feature type="domain" description="PRD" evidence="2">
    <location>
        <begin position="168"/>
        <end position="276"/>
    </location>
</feature>
<keyword evidence="4" id="KW-1185">Reference proteome</keyword>